<feature type="region of interest" description="Disordered" evidence="1">
    <location>
        <begin position="1"/>
        <end position="20"/>
    </location>
</feature>
<dbReference type="EMBL" id="KB206936">
    <property type="protein sequence ID" value="ELP86745.1"/>
    <property type="molecule type" value="Genomic_DNA"/>
</dbReference>
<protein>
    <submittedName>
        <fullName evidence="2">Uncharacterized protein</fullName>
    </submittedName>
</protein>
<evidence type="ECO:0000256" key="1">
    <source>
        <dbReference type="SAM" id="MobiDB-lite"/>
    </source>
</evidence>
<dbReference type="KEGG" id="eiv:EIN_307810"/>
<dbReference type="VEuPathDB" id="AmoebaDB:EIN_307810"/>
<gene>
    <name evidence="2" type="ORF">EIN_307810</name>
</gene>
<reference evidence="2 3" key="1">
    <citation type="submission" date="2012-10" db="EMBL/GenBank/DDBJ databases">
        <authorList>
            <person name="Zafar N."/>
            <person name="Inman J."/>
            <person name="Hall N."/>
            <person name="Lorenzi H."/>
            <person name="Caler E."/>
        </authorList>
    </citation>
    <scope>NUCLEOTIDE SEQUENCE [LARGE SCALE GENOMIC DNA]</scope>
    <source>
        <strain evidence="2 3">IP1</strain>
    </source>
</reference>
<name>A0A0A1TYZ2_ENTIV</name>
<dbReference type="Proteomes" id="UP000014680">
    <property type="component" value="Unassembled WGS sequence"/>
</dbReference>
<evidence type="ECO:0000313" key="2">
    <source>
        <dbReference type="EMBL" id="ELP86745.1"/>
    </source>
</evidence>
<evidence type="ECO:0000313" key="3">
    <source>
        <dbReference type="Proteomes" id="UP000014680"/>
    </source>
</evidence>
<sequence>MNQEMQPQMNRKCERKYNSRKRKSIHANYSPLRKCYFVEEGVEVDFLTQSVSPQLNLEDDEILSILSGSPSFEKEPYGETSIYNEDDEIVVNINHKYIQRSKSSLSFDFERSKTPEIFE</sequence>
<dbReference type="RefSeq" id="XP_004186091.1">
    <property type="nucleotide sequence ID" value="XM_004186043.1"/>
</dbReference>
<organism evidence="2 3">
    <name type="scientific">Entamoeba invadens IP1</name>
    <dbReference type="NCBI Taxonomy" id="370355"/>
    <lineage>
        <taxon>Eukaryota</taxon>
        <taxon>Amoebozoa</taxon>
        <taxon>Evosea</taxon>
        <taxon>Archamoebae</taxon>
        <taxon>Mastigamoebida</taxon>
        <taxon>Entamoebidae</taxon>
        <taxon>Entamoeba</taxon>
    </lineage>
</organism>
<accession>A0A0A1TYZ2</accession>
<proteinExistence type="predicted"/>
<keyword evidence="3" id="KW-1185">Reference proteome</keyword>
<dbReference type="AlphaFoldDB" id="A0A0A1TYZ2"/>
<dbReference type="GeneID" id="14885718"/>